<gene>
    <name evidence="2" type="ORF">ENI96_13665</name>
</gene>
<dbReference type="AlphaFoldDB" id="A0A831RMZ2"/>
<dbReference type="SUPFAM" id="SSF47413">
    <property type="entry name" value="lambda repressor-like DNA-binding domains"/>
    <property type="match status" value="1"/>
</dbReference>
<evidence type="ECO:0000313" key="2">
    <source>
        <dbReference type="EMBL" id="HEB97465.1"/>
    </source>
</evidence>
<dbReference type="CDD" id="cd00093">
    <property type="entry name" value="HTH_XRE"/>
    <property type="match status" value="1"/>
</dbReference>
<reference evidence="2" key="1">
    <citation type="journal article" date="2020" name="mSystems">
        <title>Genome- and Community-Level Interaction Insights into Carbon Utilization and Element Cycling Functions of Hydrothermarchaeota in Hydrothermal Sediment.</title>
        <authorList>
            <person name="Zhou Z."/>
            <person name="Liu Y."/>
            <person name="Xu W."/>
            <person name="Pan J."/>
            <person name="Luo Z.H."/>
            <person name="Li M."/>
        </authorList>
    </citation>
    <scope>NUCLEOTIDE SEQUENCE [LARGE SCALE GENOMIC DNA]</scope>
    <source>
        <strain evidence="2">HyVt-443</strain>
    </source>
</reference>
<dbReference type="Gene3D" id="1.10.260.40">
    <property type="entry name" value="lambda repressor-like DNA-binding domains"/>
    <property type="match status" value="1"/>
</dbReference>
<name>A0A831RMZ2_9GAMM</name>
<comment type="caution">
    <text evidence="2">The sequence shown here is derived from an EMBL/GenBank/DDBJ whole genome shotgun (WGS) entry which is preliminary data.</text>
</comment>
<dbReference type="InterPro" id="IPR010982">
    <property type="entry name" value="Lambda_DNA-bd_dom_sf"/>
</dbReference>
<protein>
    <submittedName>
        <fullName evidence="2">XRE family transcriptional regulator</fullName>
    </submittedName>
</protein>
<accession>A0A831RMZ2</accession>
<dbReference type="Pfam" id="PF01381">
    <property type="entry name" value="HTH_3"/>
    <property type="match status" value="1"/>
</dbReference>
<dbReference type="GO" id="GO:0003677">
    <property type="term" value="F:DNA binding"/>
    <property type="evidence" value="ECO:0007669"/>
    <property type="project" value="InterPro"/>
</dbReference>
<dbReference type="Proteomes" id="UP000886251">
    <property type="component" value="Unassembled WGS sequence"/>
</dbReference>
<feature type="domain" description="HTH cro/C1-type" evidence="1">
    <location>
        <begin position="43"/>
        <end position="96"/>
    </location>
</feature>
<dbReference type="InterPro" id="IPR001387">
    <property type="entry name" value="Cro/C1-type_HTH"/>
</dbReference>
<proteinExistence type="predicted"/>
<dbReference type="SMART" id="SM00530">
    <property type="entry name" value="HTH_XRE"/>
    <property type="match status" value="1"/>
</dbReference>
<evidence type="ECO:0000259" key="1">
    <source>
        <dbReference type="PROSITE" id="PS50943"/>
    </source>
</evidence>
<dbReference type="PROSITE" id="PS50943">
    <property type="entry name" value="HTH_CROC1"/>
    <property type="match status" value="1"/>
</dbReference>
<organism evidence="2">
    <name type="scientific">Sedimenticola thiotaurini</name>
    <dbReference type="NCBI Taxonomy" id="1543721"/>
    <lineage>
        <taxon>Bacteria</taxon>
        <taxon>Pseudomonadati</taxon>
        <taxon>Pseudomonadota</taxon>
        <taxon>Gammaproteobacteria</taxon>
        <taxon>Chromatiales</taxon>
        <taxon>Sedimenticolaceae</taxon>
        <taxon>Sedimenticola</taxon>
    </lineage>
</organism>
<sequence length="137" mass="15359">MLKEPGPLPLETATNFLSPRKHRLVCMTTMTNPQDLGTLGQRMRYKRLDKGWTQEQLAARAGTNQAVIQKIENGKSLRPRKIDQIAAVLGVNPSWLMFGEESGPMLPAEARNVAEAWSKLPEPHKSRIQQEIMNLAS</sequence>
<dbReference type="EMBL" id="DRKP01000171">
    <property type="protein sequence ID" value="HEB97465.1"/>
    <property type="molecule type" value="Genomic_DNA"/>
</dbReference>